<feature type="domain" description="Poly A polymerase head" evidence="10">
    <location>
        <begin position="60"/>
        <end position="193"/>
    </location>
</feature>
<feature type="domain" description="tRNA nucleotidyltransferase/poly(A) polymerase RNA and SrmB- binding" evidence="12">
    <location>
        <begin position="220"/>
        <end position="281"/>
    </location>
</feature>
<dbReference type="Gene3D" id="1.10.3090.10">
    <property type="entry name" value="cca-adding enzyme, domain 2"/>
    <property type="match status" value="1"/>
</dbReference>
<dbReference type="InterPro" id="IPR032828">
    <property type="entry name" value="PolyA_RNA-bd"/>
</dbReference>
<evidence type="ECO:0000259" key="12">
    <source>
        <dbReference type="Pfam" id="PF12627"/>
    </source>
</evidence>
<keyword evidence="3 7" id="KW-0547">Nucleotide-binding</keyword>
<evidence type="ECO:0000256" key="4">
    <source>
        <dbReference type="ARBA" id="ARBA00022840"/>
    </source>
</evidence>
<feature type="active site" evidence="7">
    <location>
        <position position="80"/>
    </location>
</feature>
<evidence type="ECO:0000313" key="14">
    <source>
        <dbReference type="Proteomes" id="UP000183471"/>
    </source>
</evidence>
<evidence type="ECO:0000256" key="3">
    <source>
        <dbReference type="ARBA" id="ARBA00022741"/>
    </source>
</evidence>
<evidence type="ECO:0000313" key="13">
    <source>
        <dbReference type="EMBL" id="SDQ91789.1"/>
    </source>
</evidence>
<dbReference type="CDD" id="cd05398">
    <property type="entry name" value="NT_ClassII-CCAase"/>
    <property type="match status" value="1"/>
</dbReference>
<evidence type="ECO:0000259" key="10">
    <source>
        <dbReference type="Pfam" id="PF01743"/>
    </source>
</evidence>
<dbReference type="InterPro" id="IPR043519">
    <property type="entry name" value="NT_sf"/>
</dbReference>
<dbReference type="InterPro" id="IPR025866">
    <property type="entry name" value="PolyA_pol_arg_C_dom"/>
</dbReference>
<feature type="region of interest" description="Disordered" evidence="9">
    <location>
        <begin position="428"/>
        <end position="466"/>
    </location>
</feature>
<comment type="caution">
    <text evidence="13">The sequence shown here is derived from an EMBL/GenBank/DDBJ whole genome shotgun (WGS) entry which is preliminary data.</text>
</comment>
<evidence type="ECO:0000256" key="1">
    <source>
        <dbReference type="ARBA" id="ARBA00022664"/>
    </source>
</evidence>
<dbReference type="Pfam" id="PF01743">
    <property type="entry name" value="PolyA_pol"/>
    <property type="match status" value="1"/>
</dbReference>
<keyword evidence="14" id="KW-1185">Reference proteome</keyword>
<organism evidence="13 14">
    <name type="scientific">Nitrosospira multiformis</name>
    <dbReference type="NCBI Taxonomy" id="1231"/>
    <lineage>
        <taxon>Bacteria</taxon>
        <taxon>Pseudomonadati</taxon>
        <taxon>Pseudomonadota</taxon>
        <taxon>Betaproteobacteria</taxon>
        <taxon>Nitrosomonadales</taxon>
        <taxon>Nitrosomonadaceae</taxon>
        <taxon>Nitrosospira</taxon>
    </lineage>
</organism>
<evidence type="ECO:0000256" key="6">
    <source>
        <dbReference type="ARBA" id="ARBA00023163"/>
    </source>
</evidence>
<feature type="domain" description="Polymerase A arginine-rich C-terminal" evidence="11">
    <location>
        <begin position="334"/>
        <end position="449"/>
    </location>
</feature>
<dbReference type="EMBL" id="FNKY01000001">
    <property type="protein sequence ID" value="SDQ91789.1"/>
    <property type="molecule type" value="Genomic_DNA"/>
</dbReference>
<protein>
    <recommendedName>
        <fullName evidence="7">Poly(A) polymerase I</fullName>
        <shortName evidence="7">PAP I</shortName>
        <ecNumber evidence="7">2.7.7.19</ecNumber>
    </recommendedName>
</protein>
<dbReference type="Proteomes" id="UP000183471">
    <property type="component" value="Unassembled WGS sequence"/>
</dbReference>
<keyword evidence="5 7" id="KW-0694">RNA-binding</keyword>
<comment type="catalytic activity">
    <reaction evidence="7">
        <text>RNA(n) + ATP = RNA(n)-3'-adenine ribonucleotide + diphosphate</text>
        <dbReference type="Rhea" id="RHEA:11332"/>
        <dbReference type="Rhea" id="RHEA-COMP:14527"/>
        <dbReference type="Rhea" id="RHEA-COMP:17347"/>
        <dbReference type="ChEBI" id="CHEBI:30616"/>
        <dbReference type="ChEBI" id="CHEBI:33019"/>
        <dbReference type="ChEBI" id="CHEBI:140395"/>
        <dbReference type="ChEBI" id="CHEBI:173115"/>
        <dbReference type="EC" id="2.7.7.19"/>
    </reaction>
</comment>
<dbReference type="HAMAP" id="MF_00957">
    <property type="entry name" value="PolyA_pol"/>
    <property type="match status" value="1"/>
</dbReference>
<dbReference type="Pfam" id="PF12627">
    <property type="entry name" value="PolyA_pol_RNAbd"/>
    <property type="match status" value="1"/>
</dbReference>
<dbReference type="InterPro" id="IPR010206">
    <property type="entry name" value="PolA_pol_I"/>
</dbReference>
<reference evidence="13 14" key="1">
    <citation type="submission" date="2016-10" db="EMBL/GenBank/DDBJ databases">
        <authorList>
            <person name="Varghese N."/>
            <person name="Submissions S."/>
        </authorList>
    </citation>
    <scope>NUCLEOTIDE SEQUENCE [LARGE SCALE GENOMIC DNA]</scope>
    <source>
        <strain evidence="13 14">Nl1</strain>
    </source>
</reference>
<proteinExistence type="inferred from homology"/>
<dbReference type="SUPFAM" id="SSF81301">
    <property type="entry name" value="Nucleotidyltransferase"/>
    <property type="match status" value="1"/>
</dbReference>
<dbReference type="Gene3D" id="3.30.460.10">
    <property type="entry name" value="Beta Polymerase, domain 2"/>
    <property type="match status" value="1"/>
</dbReference>
<keyword evidence="1 7" id="KW-0507">mRNA processing</keyword>
<dbReference type="InterPro" id="IPR002646">
    <property type="entry name" value="PolA_pol_head_dom"/>
</dbReference>
<dbReference type="RefSeq" id="WP_074633608.1">
    <property type="nucleotide sequence ID" value="NZ_FNKY01000001.1"/>
</dbReference>
<dbReference type="Pfam" id="PF12626">
    <property type="entry name" value="PolyA_pol_arg_C"/>
    <property type="match status" value="1"/>
</dbReference>
<feature type="compositionally biased region" description="Basic and acidic residues" evidence="9">
    <location>
        <begin position="428"/>
        <end position="438"/>
    </location>
</feature>
<name>A0ABY0TJ25_9PROT</name>
<dbReference type="EC" id="2.7.7.19" evidence="7"/>
<dbReference type="SUPFAM" id="SSF81891">
    <property type="entry name" value="Poly A polymerase C-terminal region-like"/>
    <property type="match status" value="1"/>
</dbReference>
<dbReference type="NCBIfam" id="TIGR01942">
    <property type="entry name" value="pcnB"/>
    <property type="match status" value="1"/>
</dbReference>
<keyword evidence="4 7" id="KW-0067">ATP-binding</keyword>
<feature type="active site" evidence="7">
    <location>
        <position position="78"/>
    </location>
</feature>
<evidence type="ECO:0000256" key="5">
    <source>
        <dbReference type="ARBA" id="ARBA00022884"/>
    </source>
</evidence>
<evidence type="ECO:0000256" key="2">
    <source>
        <dbReference type="ARBA" id="ARBA00022679"/>
    </source>
</evidence>
<evidence type="ECO:0000256" key="9">
    <source>
        <dbReference type="SAM" id="MobiDB-lite"/>
    </source>
</evidence>
<dbReference type="PANTHER" id="PTHR43051:SF1">
    <property type="entry name" value="POLYNUCLEOTIDE ADENYLYLTRANSFERASE FAMILY PROTEIN"/>
    <property type="match status" value="1"/>
</dbReference>
<gene>
    <name evidence="7" type="primary">pcnB</name>
    <name evidence="13" type="ORF">SAMN05216402_2817</name>
</gene>
<evidence type="ECO:0000259" key="11">
    <source>
        <dbReference type="Pfam" id="PF12626"/>
    </source>
</evidence>
<evidence type="ECO:0000256" key="7">
    <source>
        <dbReference type="HAMAP-Rule" id="MF_00957"/>
    </source>
</evidence>
<dbReference type="PANTHER" id="PTHR43051">
    <property type="entry name" value="POLYNUCLEOTIDE ADENYLYLTRANSFERASE FAMILY PROTEIN"/>
    <property type="match status" value="1"/>
</dbReference>
<comment type="similarity">
    <text evidence="7 8">Belongs to the tRNA nucleotidyltransferase/poly(A) polymerase family.</text>
</comment>
<evidence type="ECO:0000256" key="8">
    <source>
        <dbReference type="RuleBase" id="RU003953"/>
    </source>
</evidence>
<comment type="function">
    <text evidence="7">Adds poly(A) tail to the 3' end of many RNAs, which usually targets these RNAs for decay. Plays a significant role in the global control of gene expression, through influencing the rate of transcript degradation, and in the general RNA quality control.</text>
</comment>
<feature type="compositionally biased region" description="Basic residues" evidence="9">
    <location>
        <begin position="439"/>
        <end position="450"/>
    </location>
</feature>
<keyword evidence="6 7" id="KW-0804">Transcription</keyword>
<dbReference type="InterPro" id="IPR052191">
    <property type="entry name" value="tRNA_ntf/polyA_polymerase_I"/>
</dbReference>
<keyword evidence="2 7" id="KW-0808">Transferase</keyword>
<accession>A0ABY0TJ25</accession>
<feature type="active site" evidence="7">
    <location>
        <position position="162"/>
    </location>
</feature>
<sequence>MIRKFLHRVFGHKPSTSVSVSRPPAGVHVISRKQHGITRDHINPCALKVTSGLQEAGYSAFVVGGAARDLLLGLDPKDFDIATNATPEEVRAIFRRSRIIGRRFRLVHVMCGAETVEVSTFRGDTLAGENDGATANAHADEHGRLLRDNVFGSQEEDAKRRDFTVNALFFDPVHEEIWDYLNGYEDIKAKRLRIIGDPLRRYREDPVRMLRAVRLAAKLDMQIDADTAAPIGDLAPLLQNVPPSRLFDEMLKLLLSGHALACVIDLRTRGLHHGLLPMLDVILEQPLGERFITLALKNTDERVRHEKPVSPGFLFAALLWHEVLAAWNNRQTAGEKMIPALHQAMDDVLAVQNKKLAIPHRYDAIMKEIWAMQPRFTGRSGRRPFRLLEHPRFRAAYDFMLLRCESGEIDMELGEWWEAFQRAGSGEREAMLLKDETQKKRKRSRSRRKSASSDAENGGTVADTVQ</sequence>